<protein>
    <submittedName>
        <fullName evidence="2">Uncharacterized protein</fullName>
    </submittedName>
</protein>
<evidence type="ECO:0000256" key="1">
    <source>
        <dbReference type="SAM" id="MobiDB-lite"/>
    </source>
</evidence>
<organism evidence="2 3">
    <name type="scientific">Brassica cretica</name>
    <name type="common">Mustard</name>
    <dbReference type="NCBI Taxonomy" id="69181"/>
    <lineage>
        <taxon>Eukaryota</taxon>
        <taxon>Viridiplantae</taxon>
        <taxon>Streptophyta</taxon>
        <taxon>Embryophyta</taxon>
        <taxon>Tracheophyta</taxon>
        <taxon>Spermatophyta</taxon>
        <taxon>Magnoliopsida</taxon>
        <taxon>eudicotyledons</taxon>
        <taxon>Gunneridae</taxon>
        <taxon>Pentapetalae</taxon>
        <taxon>rosids</taxon>
        <taxon>malvids</taxon>
        <taxon>Brassicales</taxon>
        <taxon>Brassicaceae</taxon>
        <taxon>Brassiceae</taxon>
        <taxon>Brassica</taxon>
    </lineage>
</organism>
<name>A0A8S9PLY6_BRACR</name>
<reference evidence="2" key="1">
    <citation type="submission" date="2019-12" db="EMBL/GenBank/DDBJ databases">
        <title>Genome sequencing and annotation of Brassica cretica.</title>
        <authorList>
            <person name="Studholme D.J."/>
            <person name="Sarris P."/>
        </authorList>
    </citation>
    <scope>NUCLEOTIDE SEQUENCE</scope>
    <source>
        <strain evidence="2">PFS-109/04</strain>
        <tissue evidence="2">Leaf</tissue>
    </source>
</reference>
<dbReference type="EMBL" id="QGKX02001521">
    <property type="protein sequence ID" value="KAF3513947.1"/>
    <property type="molecule type" value="Genomic_DNA"/>
</dbReference>
<sequence length="73" mass="8131">MIGVGMNMEYGFFENDLGLGFVFRFWDLGLRSTSIWDLAEDNINDVDNDDQLGEGHESVGTQAGGKKGMLQRD</sequence>
<comment type="caution">
    <text evidence="2">The sequence shown here is derived from an EMBL/GenBank/DDBJ whole genome shotgun (WGS) entry which is preliminary data.</text>
</comment>
<gene>
    <name evidence="2" type="ORF">F2Q69_00001599</name>
</gene>
<feature type="region of interest" description="Disordered" evidence="1">
    <location>
        <begin position="46"/>
        <end position="73"/>
    </location>
</feature>
<dbReference type="AlphaFoldDB" id="A0A8S9PLY6"/>
<evidence type="ECO:0000313" key="2">
    <source>
        <dbReference type="EMBL" id="KAF3513947.1"/>
    </source>
</evidence>
<proteinExistence type="predicted"/>
<accession>A0A8S9PLY6</accession>
<evidence type="ECO:0000313" key="3">
    <source>
        <dbReference type="Proteomes" id="UP000712600"/>
    </source>
</evidence>
<dbReference type="Proteomes" id="UP000712600">
    <property type="component" value="Unassembled WGS sequence"/>
</dbReference>